<keyword evidence="3" id="KW-1185">Reference proteome</keyword>
<evidence type="ECO:0000256" key="1">
    <source>
        <dbReference type="SAM" id="MobiDB-lite"/>
    </source>
</evidence>
<feature type="region of interest" description="Disordered" evidence="1">
    <location>
        <begin position="65"/>
        <end position="126"/>
    </location>
</feature>
<protein>
    <recommendedName>
        <fullName evidence="4">Excalibur calcium-binding domain-containing protein</fullName>
    </recommendedName>
</protein>
<dbReference type="EMBL" id="JAVDSG010000001">
    <property type="protein sequence ID" value="MDR6597052.1"/>
    <property type="molecule type" value="Genomic_DNA"/>
</dbReference>
<accession>A0ABU1Q2D0</accession>
<organism evidence="2 3">
    <name type="scientific">Saccharothrix longispora</name>
    <dbReference type="NCBI Taxonomy" id="33920"/>
    <lineage>
        <taxon>Bacteria</taxon>
        <taxon>Bacillati</taxon>
        <taxon>Actinomycetota</taxon>
        <taxon>Actinomycetes</taxon>
        <taxon>Pseudonocardiales</taxon>
        <taxon>Pseudonocardiaceae</taxon>
        <taxon>Saccharothrix</taxon>
    </lineage>
</organism>
<evidence type="ECO:0000313" key="3">
    <source>
        <dbReference type="Proteomes" id="UP001268819"/>
    </source>
</evidence>
<evidence type="ECO:0008006" key="4">
    <source>
        <dbReference type="Google" id="ProtNLM"/>
    </source>
</evidence>
<evidence type="ECO:0000313" key="2">
    <source>
        <dbReference type="EMBL" id="MDR6597052.1"/>
    </source>
</evidence>
<feature type="compositionally biased region" description="Pro residues" evidence="1">
    <location>
        <begin position="71"/>
        <end position="86"/>
    </location>
</feature>
<reference evidence="2 3" key="1">
    <citation type="submission" date="2023-07" db="EMBL/GenBank/DDBJ databases">
        <title>Sequencing the genomes of 1000 actinobacteria strains.</title>
        <authorList>
            <person name="Klenk H.-P."/>
        </authorList>
    </citation>
    <scope>NUCLEOTIDE SEQUENCE [LARGE SCALE GENOMIC DNA]</scope>
    <source>
        <strain evidence="2 3">DSM 43749</strain>
    </source>
</reference>
<gene>
    <name evidence="2" type="ORF">J2S66_005436</name>
</gene>
<dbReference type="Proteomes" id="UP001268819">
    <property type="component" value="Unassembled WGS sequence"/>
</dbReference>
<dbReference type="RefSeq" id="WP_310310101.1">
    <property type="nucleotide sequence ID" value="NZ_BAAAXB010000001.1"/>
</dbReference>
<comment type="caution">
    <text evidence="2">The sequence shown here is derived from an EMBL/GenBank/DDBJ whole genome shotgun (WGS) entry which is preliminary data.</text>
</comment>
<name>A0ABU1Q2D0_9PSEU</name>
<sequence>MSSGRRTGLAGAALVLASAGLVALAMLVDGPRPVDARRVDPTPAGPAQVLSATFTTTVEVARSTTPVVVVAPPPRPEPPPPPPEPRPVGETPAEQPPAPPDRQPPPGPPPPPPPPPPDGGNCDPAYTTDGVCVPRWFPRGVWDRCGWLRDQGVTRVEVHGRDRHHLDLDRDGVACERFV</sequence>
<feature type="compositionally biased region" description="Pro residues" evidence="1">
    <location>
        <begin position="94"/>
        <end position="118"/>
    </location>
</feature>
<proteinExistence type="predicted"/>